<protein>
    <submittedName>
        <fullName evidence="7">Serine protease</fullName>
    </submittedName>
</protein>
<dbReference type="PROSITE" id="PS51892">
    <property type="entry name" value="SUBTILASE"/>
    <property type="match status" value="1"/>
</dbReference>
<dbReference type="Gene3D" id="3.40.50.200">
    <property type="entry name" value="Peptidase S8/S53 domain"/>
    <property type="match status" value="1"/>
</dbReference>
<evidence type="ECO:0000256" key="5">
    <source>
        <dbReference type="PROSITE-ProRule" id="PRU01240"/>
    </source>
</evidence>
<dbReference type="GO" id="GO:0006508">
    <property type="term" value="P:proteolysis"/>
    <property type="evidence" value="ECO:0007669"/>
    <property type="project" value="UniProtKB-KW"/>
</dbReference>
<dbReference type="GO" id="GO:0004252">
    <property type="term" value="F:serine-type endopeptidase activity"/>
    <property type="evidence" value="ECO:0007669"/>
    <property type="project" value="UniProtKB-UniRule"/>
</dbReference>
<evidence type="ECO:0000256" key="2">
    <source>
        <dbReference type="ARBA" id="ARBA00022670"/>
    </source>
</evidence>
<dbReference type="PANTHER" id="PTHR43806">
    <property type="entry name" value="PEPTIDASE S8"/>
    <property type="match status" value="1"/>
</dbReference>
<comment type="caution">
    <text evidence="7">The sequence shown here is derived from an EMBL/GenBank/DDBJ whole genome shotgun (WGS) entry which is preliminary data.</text>
</comment>
<dbReference type="Pfam" id="PF00082">
    <property type="entry name" value="Peptidase_S8"/>
    <property type="match status" value="1"/>
</dbReference>
<gene>
    <name evidence="7" type="ORF">CD117_03885</name>
</gene>
<feature type="active site" description="Charge relay system" evidence="5">
    <location>
        <position position="33"/>
    </location>
</feature>
<keyword evidence="2 5" id="KW-0645">Protease</keyword>
<accession>A0AAJ4SJ28</accession>
<dbReference type="RefSeq" id="WP_126476748.1">
    <property type="nucleotide sequence ID" value="NZ_RXWV01000021.1"/>
</dbReference>
<dbReference type="AlphaFoldDB" id="A0AAJ4SJ28"/>
<dbReference type="InterPro" id="IPR050131">
    <property type="entry name" value="Peptidase_S8_subtilisin-like"/>
</dbReference>
<evidence type="ECO:0000313" key="7">
    <source>
        <dbReference type="EMBL" id="RTX74073.1"/>
    </source>
</evidence>
<evidence type="ECO:0000256" key="3">
    <source>
        <dbReference type="ARBA" id="ARBA00022801"/>
    </source>
</evidence>
<feature type="active site" description="Charge relay system" evidence="5">
    <location>
        <position position="205"/>
    </location>
</feature>
<dbReference type="EMBL" id="RXWV01000021">
    <property type="protein sequence ID" value="RTX74073.1"/>
    <property type="molecule type" value="Genomic_DNA"/>
</dbReference>
<name>A0AAJ4SJ28_MAMSC</name>
<keyword evidence="3 5" id="KW-0378">Hydrolase</keyword>
<sequence>MKKWIFAFILITFISLYFIIGQNDEEINIAILDSGISSEYIKQNVTTINFSTEKHSKDNHNHGTAISNLVTQNRTKANFYHLKVLNNNGETTLTNLEKAIDWCNENNIDIVNMSFGFTNYDHKLSKKLDELVKSGTIVIASSGNNLGGKSDFPATKSNIVSVGGLDKDLKISKYSSSGKIDIYNLSENIESINNKGKLELFSGNSFATALTTNEIIKMKQSNKGLNSNTLKSYSNNFKDFKIKTSNGDYK</sequence>
<proteinExistence type="inferred from homology"/>
<evidence type="ECO:0000259" key="6">
    <source>
        <dbReference type="Pfam" id="PF00082"/>
    </source>
</evidence>
<dbReference type="PANTHER" id="PTHR43806:SF11">
    <property type="entry name" value="CEREVISIN-RELATED"/>
    <property type="match status" value="1"/>
</dbReference>
<evidence type="ECO:0000256" key="1">
    <source>
        <dbReference type="ARBA" id="ARBA00011073"/>
    </source>
</evidence>
<keyword evidence="4 5" id="KW-0720">Serine protease</keyword>
<dbReference type="SUPFAM" id="SSF52743">
    <property type="entry name" value="Subtilisin-like"/>
    <property type="match status" value="1"/>
</dbReference>
<evidence type="ECO:0000313" key="8">
    <source>
        <dbReference type="Proteomes" id="UP000274792"/>
    </source>
</evidence>
<dbReference type="InterPro" id="IPR000209">
    <property type="entry name" value="Peptidase_S8/S53_dom"/>
</dbReference>
<feature type="active site" description="Charge relay system" evidence="5">
    <location>
        <position position="62"/>
    </location>
</feature>
<comment type="similarity">
    <text evidence="1 5">Belongs to the peptidase S8 family.</text>
</comment>
<dbReference type="Proteomes" id="UP000274792">
    <property type="component" value="Unassembled WGS sequence"/>
</dbReference>
<organism evidence="7 8">
    <name type="scientific">Mammaliicoccus sciuri</name>
    <name type="common">Staphylococcus sciuri</name>
    <dbReference type="NCBI Taxonomy" id="1296"/>
    <lineage>
        <taxon>Bacteria</taxon>
        <taxon>Bacillati</taxon>
        <taxon>Bacillota</taxon>
        <taxon>Bacilli</taxon>
        <taxon>Bacillales</taxon>
        <taxon>Staphylococcaceae</taxon>
        <taxon>Mammaliicoccus</taxon>
    </lineage>
</organism>
<reference evidence="7 8" key="1">
    <citation type="submission" date="2018-10" db="EMBL/GenBank/DDBJ databases">
        <title>A collection Staphylococci species genome sequencing.</title>
        <authorList>
            <person name="Cole K."/>
        </authorList>
    </citation>
    <scope>NUCLEOTIDE SEQUENCE [LARGE SCALE GENOMIC DNA]</scope>
    <source>
        <strain evidence="8">NCTC 12218</strain>
    </source>
</reference>
<feature type="domain" description="Peptidase S8/S53" evidence="6">
    <location>
        <begin position="26"/>
        <end position="233"/>
    </location>
</feature>
<evidence type="ECO:0000256" key="4">
    <source>
        <dbReference type="ARBA" id="ARBA00022825"/>
    </source>
</evidence>
<dbReference type="InterPro" id="IPR036852">
    <property type="entry name" value="Peptidase_S8/S53_dom_sf"/>
</dbReference>